<keyword evidence="7" id="KW-1185">Reference proteome</keyword>
<feature type="compositionally biased region" description="Basic and acidic residues" evidence="3">
    <location>
        <begin position="696"/>
        <end position="718"/>
    </location>
</feature>
<dbReference type="SUPFAM" id="SSF57756">
    <property type="entry name" value="Retrovirus zinc finger-like domains"/>
    <property type="match status" value="1"/>
</dbReference>
<dbReference type="Gene3D" id="3.30.420.10">
    <property type="entry name" value="Ribonuclease H-like superfamily/Ribonuclease H"/>
    <property type="match status" value="1"/>
</dbReference>
<dbReference type="SMART" id="SM00343">
    <property type="entry name" value="ZnF_C2HC"/>
    <property type="match status" value="1"/>
</dbReference>
<comment type="caution">
    <text evidence="6">The sequence shown here is derived from an EMBL/GenBank/DDBJ whole genome shotgun (WGS) entry which is preliminary data.</text>
</comment>
<keyword evidence="1" id="KW-0378">Hydrolase</keyword>
<dbReference type="SUPFAM" id="SSF53098">
    <property type="entry name" value="Ribonuclease H-like"/>
    <property type="match status" value="1"/>
</dbReference>
<dbReference type="InterPro" id="IPR013103">
    <property type="entry name" value="RVT_2"/>
</dbReference>
<evidence type="ECO:0000313" key="6">
    <source>
        <dbReference type="EMBL" id="KAK9080130.1"/>
    </source>
</evidence>
<dbReference type="GO" id="GO:0015074">
    <property type="term" value="P:DNA integration"/>
    <property type="evidence" value="ECO:0007669"/>
    <property type="project" value="InterPro"/>
</dbReference>
<feature type="domain" description="Integrase catalytic" evidence="5">
    <location>
        <begin position="457"/>
        <end position="578"/>
    </location>
</feature>
<keyword evidence="2" id="KW-0862">Zinc</keyword>
<dbReference type="InterPro" id="IPR036397">
    <property type="entry name" value="RNaseH_sf"/>
</dbReference>
<dbReference type="PANTHER" id="PTHR11439:SF491">
    <property type="entry name" value="INTEGRASE CATALYTIC DOMAIN-CONTAINING PROTEIN"/>
    <property type="match status" value="1"/>
</dbReference>
<dbReference type="AlphaFoldDB" id="A0AAP0HEU0"/>
<dbReference type="PANTHER" id="PTHR11439">
    <property type="entry name" value="GAG-POL-RELATED RETROTRANSPOSON"/>
    <property type="match status" value="1"/>
</dbReference>
<dbReference type="GO" id="GO:0004190">
    <property type="term" value="F:aspartic-type endopeptidase activity"/>
    <property type="evidence" value="ECO:0007669"/>
    <property type="project" value="UniProtKB-KW"/>
</dbReference>
<proteinExistence type="predicted"/>
<dbReference type="Proteomes" id="UP001408789">
    <property type="component" value="Unassembled WGS sequence"/>
</dbReference>
<feature type="compositionally biased region" description="Polar residues" evidence="3">
    <location>
        <begin position="719"/>
        <end position="747"/>
    </location>
</feature>
<keyword evidence="2" id="KW-0479">Metal-binding</keyword>
<evidence type="ECO:0000256" key="1">
    <source>
        <dbReference type="ARBA" id="ARBA00022750"/>
    </source>
</evidence>
<dbReference type="GO" id="GO:0003676">
    <property type="term" value="F:nucleic acid binding"/>
    <property type="evidence" value="ECO:0007669"/>
    <property type="project" value="InterPro"/>
</dbReference>
<dbReference type="InterPro" id="IPR001878">
    <property type="entry name" value="Znf_CCHC"/>
</dbReference>
<feature type="region of interest" description="Disordered" evidence="3">
    <location>
        <begin position="696"/>
        <end position="749"/>
    </location>
</feature>
<evidence type="ECO:0000256" key="3">
    <source>
        <dbReference type="SAM" id="MobiDB-lite"/>
    </source>
</evidence>
<dbReference type="InterPro" id="IPR012337">
    <property type="entry name" value="RNaseH-like_sf"/>
</dbReference>
<dbReference type="Pfam" id="PF22936">
    <property type="entry name" value="Pol_BBD"/>
    <property type="match status" value="1"/>
</dbReference>
<dbReference type="PROSITE" id="PS50994">
    <property type="entry name" value="INTEGRASE"/>
    <property type="match status" value="1"/>
</dbReference>
<dbReference type="Pfam" id="PF00665">
    <property type="entry name" value="rve"/>
    <property type="match status" value="1"/>
</dbReference>
<name>A0AAP0HEU0_9ASTR</name>
<evidence type="ECO:0000313" key="7">
    <source>
        <dbReference type="Proteomes" id="UP001408789"/>
    </source>
</evidence>
<dbReference type="InterPro" id="IPR036875">
    <property type="entry name" value="Znf_CCHC_sf"/>
</dbReference>
<reference evidence="6 7" key="1">
    <citation type="submission" date="2024-04" db="EMBL/GenBank/DDBJ databases">
        <title>The reference genome of an endangered Asteraceae, Deinandra increscens subsp. villosa, native to the Central Coast of California.</title>
        <authorList>
            <person name="Guilliams M."/>
            <person name="Hasenstab-Lehman K."/>
            <person name="Meyer R."/>
            <person name="Mcevoy S."/>
        </authorList>
    </citation>
    <scope>NUCLEOTIDE SEQUENCE [LARGE SCALE GENOMIC DNA]</scope>
    <source>
        <tissue evidence="6">Leaf</tissue>
    </source>
</reference>
<dbReference type="InterPro" id="IPR057670">
    <property type="entry name" value="SH3_retrovirus"/>
</dbReference>
<protein>
    <submittedName>
        <fullName evidence="6">Uncharacterized protein</fullName>
    </submittedName>
</protein>
<feature type="domain" description="CCHC-type" evidence="4">
    <location>
        <begin position="277"/>
        <end position="293"/>
    </location>
</feature>
<dbReference type="Pfam" id="PF07727">
    <property type="entry name" value="RVT_2"/>
    <property type="match status" value="1"/>
</dbReference>
<dbReference type="SUPFAM" id="SSF56672">
    <property type="entry name" value="DNA/RNA polymerases"/>
    <property type="match status" value="1"/>
</dbReference>
<gene>
    <name evidence="6" type="ORF">SSX86_001805</name>
</gene>
<evidence type="ECO:0000256" key="2">
    <source>
        <dbReference type="PROSITE-ProRule" id="PRU00047"/>
    </source>
</evidence>
<dbReference type="InterPro" id="IPR043502">
    <property type="entry name" value="DNA/RNA_pol_sf"/>
</dbReference>
<keyword evidence="1" id="KW-0645">Protease</keyword>
<dbReference type="Pfam" id="PF25597">
    <property type="entry name" value="SH3_retrovirus"/>
    <property type="match status" value="1"/>
</dbReference>
<accession>A0AAP0HEU0</accession>
<dbReference type="GO" id="GO:0008270">
    <property type="term" value="F:zinc ion binding"/>
    <property type="evidence" value="ECO:0007669"/>
    <property type="project" value="UniProtKB-KW"/>
</dbReference>
<sequence>MEPQKVSLEGEATSTHRCQVMSKDYQLSRLRLGIEDQIDKIGTSLIHIGELMSTKFSIDKFDGQNDFSLWRMKMRAFLVYQGTVEALKGENSKPADWSDGDWQEVLDKAHSSIILILGDRVLREVSKEKSAAALWNKLESLYMTKSLSNRLYLKKRLYTFQIHPGKSLIEACDEFNKIVLDLENIEIKVDDEDQAILLLSAFPQSYENFVDTLMYGRETLSMEEVLAALKSRELKKRTEEVKDEGSEGLFVRGRSEKKGFKSKGNFSSRSKNHKPLKCFVCGSEKHFKKDCPEWRKRKQDKGFKKSSQYASDQEESEGYESADVLVVDTIKNNEAWILDSGCSFHMTPNRSYFDNLKLVDMGTVKLGDDRECKIRGIGQVHLDLANGSNITLQDVRYVPNLTRNLISLGTFEDNGCCVNLKDRKAKVIKGSLVLLTGTRGKSNIYLLDGKAHRVKFTRSQHKSSDKLDYIHSDLWGPARTQSLGGASYFLSIVDDYSRRVWVYPIKHKSDAYGKFKEWVTMVENQTDRKIKKLRTDNGLEFCNELFDQFCRSKGIVRHLTIPGTPQQNGLIERMNRTLLDKEPILSYRNESPMEIWSGQKPAYQDLKVFGSLAYAHVKQGKLDNRAVKCIFLGYPLGVKGYKLWRLEGDRQRVIISRDVTWREEVMYKDLIGKPQEKGVQETKDISDVLSEVELLKEKNKPQEETTHKIGHSSDHEQADQTLVSPGSSCQLNTPDEGNNSSSGNSYQLARDRPRRTIFKPVRYRTEEDISAFAFAAAEMECVHEPLSFEDALDSDDKEEWMKAMLEEVESLKVNKTWVLVKKPADAKVIACRWLYKLKEGVDGEEDIYIDQPKGFVELGKEEYVCKLQRSLYGLKQSPRRWYRRFNDHIISLGFVRSEYDACVYFWECNSGSRVYLLLYVDDMLIAGKDLSVIKDIISMLSQEFDMKELGDAKKIIGMEIERNRTERTLKLSQGSYIRKILKSYGMEGCKPVRTSFATHFKFSSKDSPKTEAEVQEMDRVPYSQVVGSLMFLMVCTRPDISFGVSVVSRFLSNPGKAHWQAVKWILRYLAGTQAAGIWFGRTSDKSETIQGYVDSDFAKDLDKYRSVTGYVFLLFGSIVSWKATLQGVVALSSTEAEYMALTEAVKEALWLSRFIAELGIEVADTCIKCDNQGAIALSKNGVFHERTKHINVKYHFIREVINSGEVLVEYVNTNQNWADVFTKALPGSSLLTV</sequence>
<dbReference type="CDD" id="cd09272">
    <property type="entry name" value="RNase_HI_RT_Ty1"/>
    <property type="match status" value="1"/>
</dbReference>
<dbReference type="PROSITE" id="PS50158">
    <property type="entry name" value="ZF_CCHC"/>
    <property type="match status" value="1"/>
</dbReference>
<dbReference type="Pfam" id="PF14223">
    <property type="entry name" value="Retrotran_gag_2"/>
    <property type="match status" value="1"/>
</dbReference>
<organism evidence="6 7">
    <name type="scientific">Deinandra increscens subsp. villosa</name>
    <dbReference type="NCBI Taxonomy" id="3103831"/>
    <lineage>
        <taxon>Eukaryota</taxon>
        <taxon>Viridiplantae</taxon>
        <taxon>Streptophyta</taxon>
        <taxon>Embryophyta</taxon>
        <taxon>Tracheophyta</taxon>
        <taxon>Spermatophyta</taxon>
        <taxon>Magnoliopsida</taxon>
        <taxon>eudicotyledons</taxon>
        <taxon>Gunneridae</taxon>
        <taxon>Pentapetalae</taxon>
        <taxon>asterids</taxon>
        <taxon>campanulids</taxon>
        <taxon>Asterales</taxon>
        <taxon>Asteraceae</taxon>
        <taxon>Asteroideae</taxon>
        <taxon>Heliantheae alliance</taxon>
        <taxon>Madieae</taxon>
        <taxon>Madiinae</taxon>
        <taxon>Deinandra</taxon>
    </lineage>
</organism>
<dbReference type="EMBL" id="JBCNJP010000003">
    <property type="protein sequence ID" value="KAK9080130.1"/>
    <property type="molecule type" value="Genomic_DNA"/>
</dbReference>
<keyword evidence="1" id="KW-0064">Aspartyl protease</keyword>
<dbReference type="InterPro" id="IPR054722">
    <property type="entry name" value="PolX-like_BBD"/>
</dbReference>
<dbReference type="InterPro" id="IPR001584">
    <property type="entry name" value="Integrase_cat-core"/>
</dbReference>
<evidence type="ECO:0000259" key="4">
    <source>
        <dbReference type="PROSITE" id="PS50158"/>
    </source>
</evidence>
<keyword evidence="2" id="KW-0863">Zinc-finger</keyword>
<evidence type="ECO:0000259" key="5">
    <source>
        <dbReference type="PROSITE" id="PS50994"/>
    </source>
</evidence>